<protein>
    <submittedName>
        <fullName evidence="1">Uncharacterized protein</fullName>
    </submittedName>
</protein>
<organism evidence="1">
    <name type="scientific">Manihot esculenta</name>
    <name type="common">Cassava</name>
    <name type="synonym">Jatropha manihot</name>
    <dbReference type="NCBI Taxonomy" id="3983"/>
    <lineage>
        <taxon>Eukaryota</taxon>
        <taxon>Viridiplantae</taxon>
        <taxon>Streptophyta</taxon>
        <taxon>Embryophyta</taxon>
        <taxon>Tracheophyta</taxon>
        <taxon>Spermatophyta</taxon>
        <taxon>Magnoliopsida</taxon>
        <taxon>eudicotyledons</taxon>
        <taxon>Gunneridae</taxon>
        <taxon>Pentapetalae</taxon>
        <taxon>rosids</taxon>
        <taxon>fabids</taxon>
        <taxon>Malpighiales</taxon>
        <taxon>Euphorbiaceae</taxon>
        <taxon>Crotonoideae</taxon>
        <taxon>Manihoteae</taxon>
        <taxon>Manihot</taxon>
    </lineage>
</organism>
<accession>A0A2C9V4A0</accession>
<sequence length="55" mass="5548">MSSLLPGDTISVVSCWNFGGSGGIGIGASVSERSRHGCESETSVASVSFSGGFHR</sequence>
<dbReference type="EMBL" id="CM004396">
    <property type="protein sequence ID" value="OAY38729.1"/>
    <property type="molecule type" value="Genomic_DNA"/>
</dbReference>
<evidence type="ECO:0000313" key="1">
    <source>
        <dbReference type="EMBL" id="OAY38729.1"/>
    </source>
</evidence>
<name>A0A2C9V4A0_MANES</name>
<reference evidence="1" key="1">
    <citation type="submission" date="2016-02" db="EMBL/GenBank/DDBJ databases">
        <title>WGS assembly of Manihot esculenta.</title>
        <authorList>
            <person name="Bredeson J.V."/>
            <person name="Prochnik S.E."/>
            <person name="Lyons J.B."/>
            <person name="Schmutz J."/>
            <person name="Grimwood J."/>
            <person name="Vrebalov J."/>
            <person name="Bart R.S."/>
            <person name="Amuge T."/>
            <person name="Ferguson M.E."/>
            <person name="Green R."/>
            <person name="Putnam N."/>
            <person name="Stites J."/>
            <person name="Rounsley S."/>
            <person name="Rokhsar D.S."/>
        </authorList>
    </citation>
    <scope>NUCLEOTIDE SEQUENCE [LARGE SCALE GENOMIC DNA]</scope>
    <source>
        <tissue evidence="1">Leaf</tissue>
    </source>
</reference>
<dbReference type="AlphaFoldDB" id="A0A2C9V4A0"/>
<gene>
    <name evidence="1" type="ORF">MANES_10G038900</name>
</gene>
<proteinExistence type="predicted"/>